<keyword evidence="2" id="KW-1185">Reference proteome</keyword>
<comment type="caution">
    <text evidence="1">The sequence shown here is derived from an EMBL/GenBank/DDBJ whole genome shotgun (WGS) entry which is preliminary data.</text>
</comment>
<evidence type="ECO:0008006" key="3">
    <source>
        <dbReference type="Google" id="ProtNLM"/>
    </source>
</evidence>
<accession>A0A9R1VLU8</accession>
<dbReference type="GO" id="GO:0006508">
    <property type="term" value="P:proteolysis"/>
    <property type="evidence" value="ECO:0007669"/>
    <property type="project" value="InterPro"/>
</dbReference>
<dbReference type="Proteomes" id="UP000235145">
    <property type="component" value="Unassembled WGS sequence"/>
</dbReference>
<evidence type="ECO:0000313" key="2">
    <source>
        <dbReference type="Proteomes" id="UP000235145"/>
    </source>
</evidence>
<dbReference type="EMBL" id="NBSK02000005">
    <property type="protein sequence ID" value="KAJ0207438.1"/>
    <property type="molecule type" value="Genomic_DNA"/>
</dbReference>
<evidence type="ECO:0000313" key="1">
    <source>
        <dbReference type="EMBL" id="KAJ0207438.1"/>
    </source>
</evidence>
<dbReference type="GO" id="GO:0004176">
    <property type="term" value="F:ATP-dependent peptidase activity"/>
    <property type="evidence" value="ECO:0007669"/>
    <property type="project" value="InterPro"/>
</dbReference>
<dbReference type="PANTHER" id="PTHR33471:SF4">
    <property type="entry name" value="T22H22.11 PROTEIN"/>
    <property type="match status" value="1"/>
</dbReference>
<dbReference type="GO" id="GO:0004222">
    <property type="term" value="F:metalloendopeptidase activity"/>
    <property type="evidence" value="ECO:0007669"/>
    <property type="project" value="InterPro"/>
</dbReference>
<gene>
    <name evidence="1" type="ORF">LSAT_V11C500243200</name>
</gene>
<name>A0A9R1VLU8_LACSA</name>
<reference evidence="1 2" key="1">
    <citation type="journal article" date="2017" name="Nat. Commun.">
        <title>Genome assembly with in vitro proximity ligation data and whole-genome triplication in lettuce.</title>
        <authorList>
            <person name="Reyes-Chin-Wo S."/>
            <person name="Wang Z."/>
            <person name="Yang X."/>
            <person name="Kozik A."/>
            <person name="Arikit S."/>
            <person name="Song C."/>
            <person name="Xia L."/>
            <person name="Froenicke L."/>
            <person name="Lavelle D.O."/>
            <person name="Truco M.J."/>
            <person name="Xia R."/>
            <person name="Zhu S."/>
            <person name="Xu C."/>
            <person name="Xu H."/>
            <person name="Xu X."/>
            <person name="Cox K."/>
            <person name="Korf I."/>
            <person name="Meyers B.C."/>
            <person name="Michelmore R.W."/>
        </authorList>
    </citation>
    <scope>NUCLEOTIDE SEQUENCE [LARGE SCALE GENOMIC DNA]</scope>
    <source>
        <strain evidence="2">cv. Salinas</strain>
        <tissue evidence="1">Seedlings</tissue>
    </source>
</reference>
<sequence>MNLSVGVAIAREIPLDFRRETGGAIAVATKRVSEDGDGCGVRRRRASLRMVDRQLAKGNFKLALSLVKQLQRLPPPAGLRGFAAARQVPRRVLSVEELDFSVTEKSALQSLHDSILDSIKISLQSSPLDEISVTCKDNDLNLEDDIIQHKQVVQHEAGHFLVGYVLGVLPKTYKFSIMEDVKQDKVVDASVKFVGFEFLRELEDELPSKKTLHDVKPSHRDNKRKLSSTIGLAVLDTTRDTIPNKWVLSKFLCVIVGGLVAEYLTYGYSKGHHGDVEKLGMVLKWLQFTEDEADALIRWSVLNTLVILHHHSEARLALVEAMTRGRSIGNCIDVIETTLNYQDV</sequence>
<dbReference type="InterPro" id="IPR037219">
    <property type="entry name" value="Peptidase_M41-like"/>
</dbReference>
<dbReference type="SUPFAM" id="SSF140990">
    <property type="entry name" value="FtsH protease domain-like"/>
    <property type="match status" value="1"/>
</dbReference>
<protein>
    <recommendedName>
        <fullName evidence="3">Peptidase M41 domain-containing protein</fullName>
    </recommendedName>
</protein>
<dbReference type="AlphaFoldDB" id="A0A9R1VLU8"/>
<dbReference type="Gene3D" id="1.20.58.760">
    <property type="entry name" value="Peptidase M41"/>
    <property type="match status" value="1"/>
</dbReference>
<dbReference type="PANTHER" id="PTHR33471">
    <property type="entry name" value="ATP-DEPENDENT ZINC METALLOPROTEASE-RELATED"/>
    <property type="match status" value="1"/>
</dbReference>
<proteinExistence type="predicted"/>
<organism evidence="1 2">
    <name type="scientific">Lactuca sativa</name>
    <name type="common">Garden lettuce</name>
    <dbReference type="NCBI Taxonomy" id="4236"/>
    <lineage>
        <taxon>Eukaryota</taxon>
        <taxon>Viridiplantae</taxon>
        <taxon>Streptophyta</taxon>
        <taxon>Embryophyta</taxon>
        <taxon>Tracheophyta</taxon>
        <taxon>Spermatophyta</taxon>
        <taxon>Magnoliopsida</taxon>
        <taxon>eudicotyledons</taxon>
        <taxon>Gunneridae</taxon>
        <taxon>Pentapetalae</taxon>
        <taxon>asterids</taxon>
        <taxon>campanulids</taxon>
        <taxon>Asterales</taxon>
        <taxon>Asteraceae</taxon>
        <taxon>Cichorioideae</taxon>
        <taxon>Cichorieae</taxon>
        <taxon>Lactucinae</taxon>
        <taxon>Lactuca</taxon>
    </lineage>
</organism>
<dbReference type="GO" id="GO:0005524">
    <property type="term" value="F:ATP binding"/>
    <property type="evidence" value="ECO:0007669"/>
    <property type="project" value="InterPro"/>
</dbReference>